<comment type="subcellular location">
    <subcellularLocation>
        <location evidence="1">Membrane</location>
        <topology evidence="1">Multi-pass membrane protein</topology>
    </subcellularLocation>
</comment>
<gene>
    <name evidence="10" type="ORF">CC78DRAFT_601276</name>
</gene>
<evidence type="ECO:0000256" key="6">
    <source>
        <dbReference type="ARBA" id="ARBA00022989"/>
    </source>
</evidence>
<feature type="transmembrane region" description="Helical" evidence="8">
    <location>
        <begin position="352"/>
        <end position="370"/>
    </location>
</feature>
<dbReference type="PANTHER" id="PTHR31595:SF57">
    <property type="entry name" value="OS04G0481900 PROTEIN"/>
    <property type="match status" value="1"/>
</dbReference>
<feature type="transmembrane region" description="Helical" evidence="8">
    <location>
        <begin position="314"/>
        <end position="332"/>
    </location>
</feature>
<proteinExistence type="inferred from homology"/>
<feature type="transmembrane region" description="Helical" evidence="8">
    <location>
        <begin position="187"/>
        <end position="206"/>
    </location>
</feature>
<feature type="transmembrane region" description="Helical" evidence="8">
    <location>
        <begin position="107"/>
        <end position="124"/>
    </location>
</feature>
<keyword evidence="11" id="KW-1185">Reference proteome</keyword>
<dbReference type="PANTHER" id="PTHR31595">
    <property type="entry name" value="LONG-CHAIN-ALCOHOL O-FATTY-ACYLTRANSFERASE 3-RELATED"/>
    <property type="match status" value="1"/>
</dbReference>
<comment type="similarity">
    <text evidence="3">Belongs to the wax synthase family.</text>
</comment>
<evidence type="ECO:0000256" key="2">
    <source>
        <dbReference type="ARBA" id="ARBA00005179"/>
    </source>
</evidence>
<evidence type="ECO:0000313" key="10">
    <source>
        <dbReference type="EMBL" id="KAF2264629.1"/>
    </source>
</evidence>
<comment type="caution">
    <text evidence="10">The sequence shown here is derived from an EMBL/GenBank/DDBJ whole genome shotgun (WGS) entry which is preliminary data.</text>
</comment>
<evidence type="ECO:0000256" key="8">
    <source>
        <dbReference type="SAM" id="Phobius"/>
    </source>
</evidence>
<dbReference type="Proteomes" id="UP000800093">
    <property type="component" value="Unassembled WGS sequence"/>
</dbReference>
<dbReference type="AlphaFoldDB" id="A0A9P4N6F0"/>
<dbReference type="InterPro" id="IPR044851">
    <property type="entry name" value="Wax_synthase"/>
</dbReference>
<keyword evidence="7 8" id="KW-0472">Membrane</keyword>
<sequence>MANEAAIIVNASLLLVQNILIAAPTFPGRQKFLAISIIVLAIAAHLAGPTSDNVQDALPYTLFWPVWLATLEKCITAGKRNIEDFYWRVDRPAREGTDMLAFGPMKFLWVAAMMFNARLVRWNLQVKNVPPQTRLRKLNFLAARMLQLVKLVLVTDLVFQLAIRLFWTRPDGSVHPDSKYLTIRNESWGRSFLNALVFGCGPYFSMNLQYVVAAIFSVSFNLSQPADWPPLYGRITDATTVRAFWGQFWHQTIRRPLTTFAHCITDWMGFERSTDLTFYVHIWAAFIISGIMHAQSLALLPRAFNITLYEATAGMFYFFIWQALAITVEDLIQRAWQKTGHKFEDLGRMRFVMGYMWVACSLWISLPWAADAYIRLRITEEPMLSFTVFGPYVRIRPTSQAAFDHPAGGSKHWGHFEFI</sequence>
<dbReference type="InterPro" id="IPR032805">
    <property type="entry name" value="Wax_synthase_dom"/>
</dbReference>
<reference evidence="11" key="1">
    <citation type="journal article" date="2020" name="Stud. Mycol.">
        <title>101 Dothideomycetes genomes: A test case for predicting lifestyles and emergence of pathogens.</title>
        <authorList>
            <person name="Haridas S."/>
            <person name="Albert R."/>
            <person name="Binder M."/>
            <person name="Bloem J."/>
            <person name="LaButti K."/>
            <person name="Salamov A."/>
            <person name="Andreopoulos B."/>
            <person name="Baker S."/>
            <person name="Barry K."/>
            <person name="Bills G."/>
            <person name="Bluhm B."/>
            <person name="Cannon C."/>
            <person name="Castanera R."/>
            <person name="Culley D."/>
            <person name="Daum C."/>
            <person name="Ezra D."/>
            <person name="Gonzalez J."/>
            <person name="Henrissat B."/>
            <person name="Kuo A."/>
            <person name="Liang C."/>
            <person name="Lipzen A."/>
            <person name="Lutzoni F."/>
            <person name="Magnuson J."/>
            <person name="Mondo S."/>
            <person name="Nolan M."/>
            <person name="Ohm R."/>
            <person name="Pangilinan J."/>
            <person name="Park H.-J."/>
            <person name="Ramirez L."/>
            <person name="Alfaro M."/>
            <person name="Sun H."/>
            <person name="Tritt A."/>
            <person name="Yoshinaga Y."/>
            <person name="Zwiers L.-H."/>
            <person name="Turgeon B."/>
            <person name="Goodwin S."/>
            <person name="Spatafora J."/>
            <person name="Crous P."/>
            <person name="Grigoriev I."/>
        </authorList>
    </citation>
    <scope>NUCLEOTIDE SEQUENCE [LARGE SCALE GENOMIC DNA]</scope>
    <source>
        <strain evidence="11">CBS 304.66</strain>
    </source>
</reference>
<evidence type="ECO:0000256" key="1">
    <source>
        <dbReference type="ARBA" id="ARBA00004141"/>
    </source>
</evidence>
<keyword evidence="5 8" id="KW-0812">Transmembrane</keyword>
<feature type="domain" description="Wax synthase" evidence="9">
    <location>
        <begin position="228"/>
        <end position="302"/>
    </location>
</feature>
<dbReference type="GO" id="GO:0008374">
    <property type="term" value="F:O-acyltransferase activity"/>
    <property type="evidence" value="ECO:0007669"/>
    <property type="project" value="InterPro"/>
</dbReference>
<keyword evidence="6 8" id="KW-1133">Transmembrane helix</keyword>
<organism evidence="10 11">
    <name type="scientific">Lojkania enalia</name>
    <dbReference type="NCBI Taxonomy" id="147567"/>
    <lineage>
        <taxon>Eukaryota</taxon>
        <taxon>Fungi</taxon>
        <taxon>Dikarya</taxon>
        <taxon>Ascomycota</taxon>
        <taxon>Pezizomycotina</taxon>
        <taxon>Dothideomycetes</taxon>
        <taxon>Pleosporomycetidae</taxon>
        <taxon>Pleosporales</taxon>
        <taxon>Pleosporales incertae sedis</taxon>
        <taxon>Lojkania</taxon>
    </lineage>
</organism>
<evidence type="ECO:0000256" key="3">
    <source>
        <dbReference type="ARBA" id="ARBA00007282"/>
    </source>
</evidence>
<feature type="transmembrane region" description="Helical" evidence="8">
    <location>
        <begin position="32"/>
        <end position="48"/>
    </location>
</feature>
<keyword evidence="4" id="KW-0808">Transferase</keyword>
<accession>A0A9P4N6F0</accession>
<dbReference type="GO" id="GO:0006629">
    <property type="term" value="P:lipid metabolic process"/>
    <property type="evidence" value="ECO:0007669"/>
    <property type="project" value="InterPro"/>
</dbReference>
<comment type="pathway">
    <text evidence="2">Secondary metabolite biosynthesis.</text>
</comment>
<dbReference type="Pfam" id="PF13813">
    <property type="entry name" value="MBOAT_2"/>
    <property type="match status" value="1"/>
</dbReference>
<evidence type="ECO:0000256" key="4">
    <source>
        <dbReference type="ARBA" id="ARBA00022679"/>
    </source>
</evidence>
<name>A0A9P4N6F0_9PLEO</name>
<dbReference type="GO" id="GO:0016020">
    <property type="term" value="C:membrane"/>
    <property type="evidence" value="ECO:0007669"/>
    <property type="project" value="UniProtKB-SubCell"/>
</dbReference>
<protein>
    <recommendedName>
        <fullName evidence="9">Wax synthase domain-containing protein</fullName>
    </recommendedName>
</protein>
<evidence type="ECO:0000256" key="5">
    <source>
        <dbReference type="ARBA" id="ARBA00022692"/>
    </source>
</evidence>
<evidence type="ECO:0000313" key="11">
    <source>
        <dbReference type="Proteomes" id="UP000800093"/>
    </source>
</evidence>
<dbReference type="EMBL" id="ML986614">
    <property type="protein sequence ID" value="KAF2264629.1"/>
    <property type="molecule type" value="Genomic_DNA"/>
</dbReference>
<evidence type="ECO:0000259" key="9">
    <source>
        <dbReference type="Pfam" id="PF13813"/>
    </source>
</evidence>
<feature type="transmembrane region" description="Helical" evidence="8">
    <location>
        <begin position="276"/>
        <end position="294"/>
    </location>
</feature>
<evidence type="ECO:0000256" key="7">
    <source>
        <dbReference type="ARBA" id="ARBA00023136"/>
    </source>
</evidence>
<feature type="transmembrane region" description="Helical" evidence="8">
    <location>
        <begin position="6"/>
        <end position="25"/>
    </location>
</feature>
<dbReference type="OrthoDB" id="1077582at2759"/>